<dbReference type="Pfam" id="PF01841">
    <property type="entry name" value="Transglut_core"/>
    <property type="match status" value="1"/>
</dbReference>
<dbReference type="Gene3D" id="3.10.620.30">
    <property type="match status" value="1"/>
</dbReference>
<evidence type="ECO:0000313" key="3">
    <source>
        <dbReference type="EMBL" id="QDT37326.1"/>
    </source>
</evidence>
<feature type="transmembrane region" description="Helical" evidence="1">
    <location>
        <begin position="690"/>
        <end position="711"/>
    </location>
</feature>
<dbReference type="KEGG" id="svp:Pan189_16990"/>
<dbReference type="EMBL" id="CP036268">
    <property type="protein sequence ID" value="QDT37326.1"/>
    <property type="molecule type" value="Genomic_DNA"/>
</dbReference>
<sequence length="825" mass="91668">MASTLVLSSQENVAPTDRAAGQPSATLRMVQWHVLAIVCLANFMLSITEYPLVSSMLTIPIAIVAFVVTERMKLFSYSATVANFLSVPALLLCVGNLFSGSVETRIQAGANLLVLLTWVILFQRKESRHYWWLASLAILQIAVGAVLTTSAGFGLLLAVALFLAIRTATYLVALRIEEDCSEPIPIAAPKGESGERPSGRQILVAENRVVPQSSGLQAQIRSAVGALSNAATIVFLGSLFAAAVFFALTPRVWIDRLPIEQTYSSLAGRSYTGYSDTVKLGSFGEVLESPKLVLEVRAFEGNSDNTVNLEAYASRLGLDEPYFRGVTMDSYDQGEWVSGIPETDVTDVPRRPPDEYADQFVRQEIRRHPINASTVFAVHPVGFIRLGDDVKDSRIVRRRLDYSLVGELGSKARNRPYQYVAYSSVDLESAKRHPAIAAAKFSPDRYRFESEIYTRLPPGKLLRLRKLAEEVVLSAVREDNARELADIPASERADRIVRYLRDSGDYTYSLNIELSRSGIDEVEDFLFETRKGHCQYFASALALMLRSVDVPARLVSGFKGGNLNSFTGSYEVQQRHAHAWVEARIDGLWTTLDATPASSRSAIVDANAPYFAYARNMLSVVTDAWQDYVVLLNLEKQKEGFYNPVANSIRSVAKAISPGEEAEDTERTTAVSAMFKALLDPNLWFSGRGIVLLTLLAGCITLLTLISRRVIAFHRRRRRQLQQGRQARTVKFYQRFRELCSRIGLNRPATATEREFLAHIKAAFKSLGLPEEFQPVPVALIDDFYAVRFGNRELSEQRLGEIEGELNALERGIADRQRSGPAKEK</sequence>
<evidence type="ECO:0000256" key="1">
    <source>
        <dbReference type="SAM" id="Phobius"/>
    </source>
</evidence>
<feature type="transmembrane region" description="Helical" evidence="1">
    <location>
        <begin position="104"/>
        <end position="122"/>
    </location>
</feature>
<dbReference type="GO" id="GO:0003810">
    <property type="term" value="F:protein-glutamine gamma-glutamyltransferase activity"/>
    <property type="evidence" value="ECO:0007669"/>
    <property type="project" value="UniProtKB-EC"/>
</dbReference>
<dbReference type="InterPro" id="IPR002931">
    <property type="entry name" value="Transglutaminase-like"/>
</dbReference>
<dbReference type="RefSeq" id="WP_145363452.1">
    <property type="nucleotide sequence ID" value="NZ_CP036268.1"/>
</dbReference>
<protein>
    <submittedName>
        <fullName evidence="3">Protein-glutamine gamma-glutamyltransferase</fullName>
        <ecNumber evidence="3">2.3.2.13</ecNumber>
    </submittedName>
</protein>
<dbReference type="AlphaFoldDB" id="A0A517R099"/>
<evidence type="ECO:0000313" key="4">
    <source>
        <dbReference type="Proteomes" id="UP000317318"/>
    </source>
</evidence>
<keyword evidence="4" id="KW-1185">Reference proteome</keyword>
<dbReference type="EC" id="2.3.2.13" evidence="3"/>
<evidence type="ECO:0000259" key="2">
    <source>
        <dbReference type="SMART" id="SM00460"/>
    </source>
</evidence>
<dbReference type="SUPFAM" id="SSF54001">
    <property type="entry name" value="Cysteine proteinases"/>
    <property type="match status" value="1"/>
</dbReference>
<dbReference type="InterPro" id="IPR038765">
    <property type="entry name" value="Papain-like_cys_pep_sf"/>
</dbReference>
<accession>A0A517R099</accession>
<dbReference type="Proteomes" id="UP000317318">
    <property type="component" value="Chromosome"/>
</dbReference>
<organism evidence="3 4">
    <name type="scientific">Stratiformator vulcanicus</name>
    <dbReference type="NCBI Taxonomy" id="2527980"/>
    <lineage>
        <taxon>Bacteria</taxon>
        <taxon>Pseudomonadati</taxon>
        <taxon>Planctomycetota</taxon>
        <taxon>Planctomycetia</taxon>
        <taxon>Planctomycetales</taxon>
        <taxon>Planctomycetaceae</taxon>
        <taxon>Stratiformator</taxon>
    </lineage>
</organism>
<dbReference type="InterPro" id="IPR021878">
    <property type="entry name" value="TgpA_N"/>
</dbReference>
<keyword evidence="1" id="KW-0472">Membrane</keyword>
<dbReference type="PANTHER" id="PTHR42736:SF1">
    <property type="entry name" value="PROTEIN-GLUTAMINE GAMMA-GLUTAMYLTRANSFERASE"/>
    <property type="match status" value="1"/>
</dbReference>
<feature type="transmembrane region" description="Helical" evidence="1">
    <location>
        <begin position="153"/>
        <end position="173"/>
    </location>
</feature>
<keyword evidence="3" id="KW-0808">Transferase</keyword>
<feature type="transmembrane region" description="Helical" evidence="1">
    <location>
        <begin position="226"/>
        <end position="248"/>
    </location>
</feature>
<dbReference type="SMART" id="SM00460">
    <property type="entry name" value="TGc"/>
    <property type="match status" value="1"/>
</dbReference>
<keyword evidence="3" id="KW-0012">Acyltransferase</keyword>
<feature type="domain" description="Transglutaminase-like" evidence="2">
    <location>
        <begin position="526"/>
        <end position="596"/>
    </location>
</feature>
<feature type="transmembrane region" description="Helical" evidence="1">
    <location>
        <begin position="50"/>
        <end position="68"/>
    </location>
</feature>
<reference evidence="3 4" key="1">
    <citation type="submission" date="2019-02" db="EMBL/GenBank/DDBJ databases">
        <title>Deep-cultivation of Planctomycetes and their phenomic and genomic characterization uncovers novel biology.</title>
        <authorList>
            <person name="Wiegand S."/>
            <person name="Jogler M."/>
            <person name="Boedeker C."/>
            <person name="Pinto D."/>
            <person name="Vollmers J."/>
            <person name="Rivas-Marin E."/>
            <person name="Kohn T."/>
            <person name="Peeters S.H."/>
            <person name="Heuer A."/>
            <person name="Rast P."/>
            <person name="Oberbeckmann S."/>
            <person name="Bunk B."/>
            <person name="Jeske O."/>
            <person name="Meyerdierks A."/>
            <person name="Storesund J.E."/>
            <person name="Kallscheuer N."/>
            <person name="Luecker S."/>
            <person name="Lage O.M."/>
            <person name="Pohl T."/>
            <person name="Merkel B.J."/>
            <person name="Hornburger P."/>
            <person name="Mueller R.-W."/>
            <person name="Bruemmer F."/>
            <person name="Labrenz M."/>
            <person name="Spormann A.M."/>
            <person name="Op den Camp H."/>
            <person name="Overmann J."/>
            <person name="Amann R."/>
            <person name="Jetten M.S.M."/>
            <person name="Mascher T."/>
            <person name="Medema M.H."/>
            <person name="Devos D.P."/>
            <person name="Kaster A.-K."/>
            <person name="Ovreas L."/>
            <person name="Rohde M."/>
            <person name="Galperin M.Y."/>
            <person name="Jogler C."/>
        </authorList>
    </citation>
    <scope>NUCLEOTIDE SEQUENCE [LARGE SCALE GENOMIC DNA]</scope>
    <source>
        <strain evidence="3 4">Pan189</strain>
    </source>
</reference>
<proteinExistence type="predicted"/>
<feature type="transmembrane region" description="Helical" evidence="1">
    <location>
        <begin position="75"/>
        <end position="98"/>
    </location>
</feature>
<gene>
    <name evidence="3" type="primary">tgpA_3</name>
    <name evidence="3" type="ORF">Pan189_16990</name>
</gene>
<dbReference type="OrthoDB" id="9804872at2"/>
<dbReference type="Pfam" id="PF11992">
    <property type="entry name" value="TgpA_N"/>
    <property type="match status" value="1"/>
</dbReference>
<keyword evidence="1" id="KW-1133">Transmembrane helix</keyword>
<dbReference type="PANTHER" id="PTHR42736">
    <property type="entry name" value="PROTEIN-GLUTAMINE GAMMA-GLUTAMYLTRANSFERASE"/>
    <property type="match status" value="1"/>
</dbReference>
<feature type="transmembrane region" description="Helical" evidence="1">
    <location>
        <begin position="129"/>
        <end position="147"/>
    </location>
</feature>
<dbReference type="InterPro" id="IPR052901">
    <property type="entry name" value="Bact_TGase-like"/>
</dbReference>
<keyword evidence="1" id="KW-0812">Transmembrane</keyword>
<name>A0A517R099_9PLAN</name>